<dbReference type="EMBL" id="JANUTS010000001">
    <property type="protein sequence ID" value="MCS2791373.1"/>
    <property type="molecule type" value="Genomic_DNA"/>
</dbReference>
<comment type="subcellular location">
    <subcellularLocation>
        <location evidence="1">Cell outer membrane</location>
    </subcellularLocation>
</comment>
<evidence type="ECO:0000256" key="3">
    <source>
        <dbReference type="ARBA" id="ARBA00022729"/>
    </source>
</evidence>
<evidence type="ECO:0000256" key="6">
    <source>
        <dbReference type="SAM" id="SignalP"/>
    </source>
</evidence>
<comment type="similarity">
    <text evidence="2">Belongs to the SusD family.</text>
</comment>
<accession>A0AAW5NSV3</accession>
<gene>
    <name evidence="9" type="ORF">NXW97_04995</name>
</gene>
<dbReference type="RefSeq" id="WP_109114697.1">
    <property type="nucleotide sequence ID" value="NZ_CAJTBQ010000001.1"/>
</dbReference>
<dbReference type="Pfam" id="PF07980">
    <property type="entry name" value="SusD_RagB"/>
    <property type="match status" value="1"/>
</dbReference>
<dbReference type="PROSITE" id="PS51257">
    <property type="entry name" value="PROKAR_LIPOPROTEIN"/>
    <property type="match status" value="1"/>
</dbReference>
<dbReference type="InterPro" id="IPR033985">
    <property type="entry name" value="SusD-like_N"/>
</dbReference>
<evidence type="ECO:0000313" key="9">
    <source>
        <dbReference type="EMBL" id="MCS2791373.1"/>
    </source>
</evidence>
<keyword evidence="5" id="KW-0998">Cell outer membrane</keyword>
<dbReference type="AlphaFoldDB" id="A0AAW5NSV3"/>
<evidence type="ECO:0000259" key="7">
    <source>
        <dbReference type="Pfam" id="PF07980"/>
    </source>
</evidence>
<evidence type="ECO:0000259" key="8">
    <source>
        <dbReference type="Pfam" id="PF14322"/>
    </source>
</evidence>
<dbReference type="InterPro" id="IPR011990">
    <property type="entry name" value="TPR-like_helical_dom_sf"/>
</dbReference>
<name>A0AAW5NSV3_9BACE</name>
<dbReference type="Pfam" id="PF14322">
    <property type="entry name" value="SusD-like_3"/>
    <property type="match status" value="1"/>
</dbReference>
<evidence type="ECO:0000313" key="10">
    <source>
        <dbReference type="Proteomes" id="UP001204548"/>
    </source>
</evidence>
<dbReference type="InterPro" id="IPR012944">
    <property type="entry name" value="SusD_RagB_dom"/>
</dbReference>
<feature type="signal peptide" evidence="6">
    <location>
        <begin position="1"/>
        <end position="23"/>
    </location>
</feature>
<feature type="chain" id="PRO_5043991988" evidence="6">
    <location>
        <begin position="24"/>
        <end position="489"/>
    </location>
</feature>
<comment type="caution">
    <text evidence="9">The sequence shown here is derived from an EMBL/GenBank/DDBJ whole genome shotgun (WGS) entry which is preliminary data.</text>
</comment>
<evidence type="ECO:0000256" key="4">
    <source>
        <dbReference type="ARBA" id="ARBA00023136"/>
    </source>
</evidence>
<keyword evidence="4" id="KW-0472">Membrane</keyword>
<dbReference type="Proteomes" id="UP001204548">
    <property type="component" value="Unassembled WGS sequence"/>
</dbReference>
<evidence type="ECO:0000256" key="1">
    <source>
        <dbReference type="ARBA" id="ARBA00004442"/>
    </source>
</evidence>
<feature type="domain" description="SusD-like N-terminal" evidence="8">
    <location>
        <begin position="77"/>
        <end position="216"/>
    </location>
</feature>
<dbReference type="GO" id="GO:0009279">
    <property type="term" value="C:cell outer membrane"/>
    <property type="evidence" value="ECO:0007669"/>
    <property type="project" value="UniProtKB-SubCell"/>
</dbReference>
<sequence>MNSMKKIYAILLLTASLFTTSCSDWLDVAPSNQVNGDKLFEVGDGYRNALNGVYLNLGTSSMYGQSISWGFMDVIAQYYQSGTSYMKSTSSYYKAANYKFDDSDVKSIISSIWSVGYNNIANCNNLIANVSDADASVFAEGELEKNMIWGEALGLRALIHFDMLRMFAPSMLKDDGKAYIPYVDVYPTIVPSYESNKEILNKVIRDLKAAKDLLAKCDITDEHKHWMSTDNRMLASNSSNNGELAKDVFFAYRGYRMNYYAVTAMLARVYCWAEEYGEAYKEAKEVVDANYPTGSTSTASCFGFSSSLTTNRKDYNSIIMTFFKSTLYEDYLPYMTSGNDVVLLVNTTDLFGDEAGADDRHLDLFGSWDGGDIKYSFKYDIKEGTSGTDMIPAIRLSEMYYIMGEYFAHNDEFSKAGEMLDKVRYARGISTTNLASSIGSLEVFHTQLIKEMRREFVGEGQMFFQYKRLDQKPKDNIVFVFDKPNNEDV</sequence>
<evidence type="ECO:0000256" key="5">
    <source>
        <dbReference type="ARBA" id="ARBA00023237"/>
    </source>
</evidence>
<proteinExistence type="inferred from homology"/>
<keyword evidence="3 6" id="KW-0732">Signal</keyword>
<reference evidence="9" key="1">
    <citation type="submission" date="2022-08" db="EMBL/GenBank/DDBJ databases">
        <title>Genome Sequencing of Bacteroides fragilis Group Isolates with Nanopore Technology.</title>
        <authorList>
            <person name="Tisza M.J."/>
            <person name="Smith D."/>
            <person name="Dekker J.P."/>
        </authorList>
    </citation>
    <scope>NUCLEOTIDE SEQUENCE</scope>
    <source>
        <strain evidence="9">BFG-351</strain>
    </source>
</reference>
<feature type="domain" description="RagB/SusD" evidence="7">
    <location>
        <begin position="382"/>
        <end position="471"/>
    </location>
</feature>
<dbReference type="Gene3D" id="1.25.40.390">
    <property type="match status" value="2"/>
</dbReference>
<protein>
    <submittedName>
        <fullName evidence="9">RagB/SusD family nutrient uptake outer membrane protein</fullName>
    </submittedName>
</protein>
<organism evidence="9 10">
    <name type="scientific">Bacteroides faecis</name>
    <dbReference type="NCBI Taxonomy" id="674529"/>
    <lineage>
        <taxon>Bacteria</taxon>
        <taxon>Pseudomonadati</taxon>
        <taxon>Bacteroidota</taxon>
        <taxon>Bacteroidia</taxon>
        <taxon>Bacteroidales</taxon>
        <taxon>Bacteroidaceae</taxon>
        <taxon>Bacteroides</taxon>
    </lineage>
</organism>
<dbReference type="SUPFAM" id="SSF48452">
    <property type="entry name" value="TPR-like"/>
    <property type="match status" value="1"/>
</dbReference>
<evidence type="ECO:0000256" key="2">
    <source>
        <dbReference type="ARBA" id="ARBA00006275"/>
    </source>
</evidence>